<evidence type="ECO:0000256" key="1">
    <source>
        <dbReference type="SAM" id="Coils"/>
    </source>
</evidence>
<dbReference type="Pfam" id="PF13315">
    <property type="entry name" value="DUF4085"/>
    <property type="match status" value="1"/>
</dbReference>
<evidence type="ECO:0000313" key="2">
    <source>
        <dbReference type="EMBL" id="QKX51097.1"/>
    </source>
</evidence>
<dbReference type="InterPro" id="IPR025144">
    <property type="entry name" value="DUF4085"/>
</dbReference>
<gene>
    <name evidence="2" type="ORF">HF394_11140</name>
</gene>
<dbReference type="EMBL" id="CP051177">
    <property type="protein sequence ID" value="QKX51097.1"/>
    <property type="molecule type" value="Genomic_DNA"/>
</dbReference>
<protein>
    <submittedName>
        <fullName evidence="2">DUF4085 family protein</fullName>
    </submittedName>
</protein>
<dbReference type="AlphaFoldDB" id="A0A7H8QAX7"/>
<keyword evidence="1" id="KW-0175">Coiled coil</keyword>
<organism evidence="2 3">
    <name type="scientific">Planococcus glaciei</name>
    <dbReference type="NCBI Taxonomy" id="459472"/>
    <lineage>
        <taxon>Bacteria</taxon>
        <taxon>Bacillati</taxon>
        <taxon>Bacillota</taxon>
        <taxon>Bacilli</taxon>
        <taxon>Bacillales</taxon>
        <taxon>Caryophanaceae</taxon>
        <taxon>Planococcus</taxon>
    </lineage>
</organism>
<name>A0A7H8QAX7_9BACL</name>
<sequence>MRYFTKEWYDEMQVSGYLAYHESLEEWEEELVSYREEGIDYEENYRRNLENMREDLLKFLPEPFHPYIYNGTISHGFPPQELREMAKQWEQEHEARLETINEDYSKHYQSIKDQLPAGAVQLMEQSLHDATVISLEKETEETLIIKLDCSKGFHYFTDIQLTFTGVTKAEIPENFSGARWLYNEIYLNEDRFELHVLFDSPMVEVEIVAQDVKIEVIGQ</sequence>
<dbReference type="RefSeq" id="WP_176294634.1">
    <property type="nucleotide sequence ID" value="NZ_CP051177.1"/>
</dbReference>
<proteinExistence type="predicted"/>
<reference evidence="3" key="1">
    <citation type="submission" date="2020-06" db="EMBL/GenBank/DDBJ databases">
        <title>Isolation of Planomicrobium glaciei.</title>
        <authorList>
            <person name="Malisova L."/>
            <person name="Safrankova R."/>
            <person name="Jakubu V."/>
            <person name="Spanelova P."/>
        </authorList>
    </citation>
    <scope>NUCLEOTIDE SEQUENCE [LARGE SCALE GENOMIC DNA]</scope>
    <source>
        <strain evidence="3">NRL-ATB46093</strain>
    </source>
</reference>
<accession>A0A7H8QAX7</accession>
<feature type="coiled-coil region" evidence="1">
    <location>
        <begin position="17"/>
        <end position="44"/>
    </location>
</feature>
<keyword evidence="3" id="KW-1185">Reference proteome</keyword>
<evidence type="ECO:0000313" key="3">
    <source>
        <dbReference type="Proteomes" id="UP000509222"/>
    </source>
</evidence>
<dbReference type="Proteomes" id="UP000509222">
    <property type="component" value="Chromosome"/>
</dbReference>